<proteinExistence type="predicted"/>
<dbReference type="STRING" id="93625.A0A409XGQ5"/>
<feature type="region of interest" description="Disordered" evidence="1">
    <location>
        <begin position="242"/>
        <end position="274"/>
    </location>
</feature>
<organism evidence="2 3">
    <name type="scientific">Psilocybe cyanescens</name>
    <dbReference type="NCBI Taxonomy" id="93625"/>
    <lineage>
        <taxon>Eukaryota</taxon>
        <taxon>Fungi</taxon>
        <taxon>Dikarya</taxon>
        <taxon>Basidiomycota</taxon>
        <taxon>Agaricomycotina</taxon>
        <taxon>Agaricomycetes</taxon>
        <taxon>Agaricomycetidae</taxon>
        <taxon>Agaricales</taxon>
        <taxon>Agaricineae</taxon>
        <taxon>Strophariaceae</taxon>
        <taxon>Psilocybe</taxon>
    </lineage>
</organism>
<evidence type="ECO:0000256" key="1">
    <source>
        <dbReference type="SAM" id="MobiDB-lite"/>
    </source>
</evidence>
<accession>A0A409XGQ5</accession>
<dbReference type="EMBL" id="NHYD01001773">
    <property type="protein sequence ID" value="PPQ89930.1"/>
    <property type="molecule type" value="Genomic_DNA"/>
</dbReference>
<name>A0A409XGQ5_PSICY</name>
<keyword evidence="3" id="KW-1185">Reference proteome</keyword>
<protein>
    <submittedName>
        <fullName evidence="2">Uncharacterized protein</fullName>
    </submittedName>
</protein>
<dbReference type="Proteomes" id="UP000283269">
    <property type="component" value="Unassembled WGS sequence"/>
</dbReference>
<comment type="caution">
    <text evidence="2">The sequence shown here is derived from an EMBL/GenBank/DDBJ whole genome shotgun (WGS) entry which is preliminary data.</text>
</comment>
<feature type="compositionally biased region" description="Basic and acidic residues" evidence="1">
    <location>
        <begin position="264"/>
        <end position="273"/>
    </location>
</feature>
<sequence>MNALHAEKLTDSREARNRFCEHVRLLFQEIFRYEKEEDYTAHEPPLPSTIINFEKSSGPGPNLDDLLIDMRGKISSEWNVKVAELLLENFLEYKANWEGDDLTLPERSDAYFLDLITEKLGRVKVEWGRTRARFKPDGSVETPFEVEARMEKNKDGRGEASRAYSRRVQIIEIKKAEGAEDLEIWAWIQTVVQKLGEEGTSSDESGVDEETGYAVFNVRKMPWRRNIEKLLTAIQRAEAVANASRDKRGAKPAHRIRANGNLNSRRDPKKELPRQLYDPKWLKEQNKYVLANLKISKDKLQWIEWQELRRRS</sequence>
<dbReference type="InParanoid" id="A0A409XGQ5"/>
<dbReference type="OrthoDB" id="3070190at2759"/>
<evidence type="ECO:0000313" key="3">
    <source>
        <dbReference type="Proteomes" id="UP000283269"/>
    </source>
</evidence>
<dbReference type="AlphaFoldDB" id="A0A409XGQ5"/>
<reference evidence="2 3" key="1">
    <citation type="journal article" date="2018" name="Evol. Lett.">
        <title>Horizontal gene cluster transfer increased hallucinogenic mushroom diversity.</title>
        <authorList>
            <person name="Reynolds H.T."/>
            <person name="Vijayakumar V."/>
            <person name="Gluck-Thaler E."/>
            <person name="Korotkin H.B."/>
            <person name="Matheny P.B."/>
            <person name="Slot J.C."/>
        </authorList>
    </citation>
    <scope>NUCLEOTIDE SEQUENCE [LARGE SCALE GENOMIC DNA]</scope>
    <source>
        <strain evidence="2 3">2631</strain>
    </source>
</reference>
<evidence type="ECO:0000313" key="2">
    <source>
        <dbReference type="EMBL" id="PPQ89930.1"/>
    </source>
</evidence>
<gene>
    <name evidence="2" type="ORF">CVT25_009731</name>
</gene>